<proteinExistence type="predicted"/>
<evidence type="ECO:0000313" key="2">
    <source>
        <dbReference type="EMBL" id="GGU71478.1"/>
    </source>
</evidence>
<evidence type="ECO:0000313" key="3">
    <source>
        <dbReference type="Proteomes" id="UP000610124"/>
    </source>
</evidence>
<gene>
    <name evidence="2" type="ORF">GCM10010502_24030</name>
</gene>
<organism evidence="2 3">
    <name type="scientific">Kitasatospora aureofaciens</name>
    <name type="common">Streptomyces aureofaciens</name>
    <dbReference type="NCBI Taxonomy" id="1894"/>
    <lineage>
        <taxon>Bacteria</taxon>
        <taxon>Bacillati</taxon>
        <taxon>Actinomycetota</taxon>
        <taxon>Actinomycetes</taxon>
        <taxon>Kitasatosporales</taxon>
        <taxon>Streptomycetaceae</taxon>
        <taxon>Kitasatospora</taxon>
    </lineage>
</organism>
<protein>
    <submittedName>
        <fullName evidence="2">Uncharacterized protein</fullName>
    </submittedName>
</protein>
<name>A0A8H9LK19_KITAU</name>
<dbReference type="RefSeq" id="WP_157846595.1">
    <property type="nucleotide sequence ID" value="NZ_BMUB01000004.1"/>
</dbReference>
<comment type="caution">
    <text evidence="2">The sequence shown here is derived from an EMBL/GenBank/DDBJ whole genome shotgun (WGS) entry which is preliminary data.</text>
</comment>
<reference evidence="2" key="2">
    <citation type="submission" date="2020-09" db="EMBL/GenBank/DDBJ databases">
        <authorList>
            <person name="Sun Q."/>
            <person name="Ohkuma M."/>
        </authorList>
    </citation>
    <scope>NUCLEOTIDE SEQUENCE</scope>
    <source>
        <strain evidence="2">JCM 4434</strain>
    </source>
</reference>
<sequence length="52" mass="5238">MTNLAGRIHKMLGILAVLLVAVVGLQSHTGPYQSPAAAGPSGMHGDDSGWGP</sequence>
<dbReference type="GeneID" id="97485519"/>
<dbReference type="AlphaFoldDB" id="A0A8H9LK19"/>
<feature type="region of interest" description="Disordered" evidence="1">
    <location>
        <begin position="31"/>
        <end position="52"/>
    </location>
</feature>
<accession>A0A8H9LK19</accession>
<evidence type="ECO:0000256" key="1">
    <source>
        <dbReference type="SAM" id="MobiDB-lite"/>
    </source>
</evidence>
<reference evidence="2" key="1">
    <citation type="journal article" date="2014" name="Int. J. Syst. Evol. Microbiol.">
        <title>Complete genome sequence of Corynebacterium casei LMG S-19264T (=DSM 44701T), isolated from a smear-ripened cheese.</title>
        <authorList>
            <consortium name="US DOE Joint Genome Institute (JGI-PGF)"/>
            <person name="Walter F."/>
            <person name="Albersmeier A."/>
            <person name="Kalinowski J."/>
            <person name="Ruckert C."/>
        </authorList>
    </citation>
    <scope>NUCLEOTIDE SEQUENCE</scope>
    <source>
        <strain evidence="2">JCM 4434</strain>
    </source>
</reference>
<dbReference type="Proteomes" id="UP000610124">
    <property type="component" value="Unassembled WGS sequence"/>
</dbReference>
<dbReference type="EMBL" id="BMUB01000004">
    <property type="protein sequence ID" value="GGU71478.1"/>
    <property type="molecule type" value="Genomic_DNA"/>
</dbReference>